<dbReference type="Pfam" id="PF09084">
    <property type="entry name" value="NMT1"/>
    <property type="match status" value="1"/>
</dbReference>
<dbReference type="Proteomes" id="UP001501510">
    <property type="component" value="Unassembled WGS sequence"/>
</dbReference>
<proteinExistence type="inferred from homology"/>
<dbReference type="SMART" id="SM00062">
    <property type="entry name" value="PBPb"/>
    <property type="match status" value="1"/>
</dbReference>
<gene>
    <name evidence="3" type="ORF">GCM10008906_10880</name>
</gene>
<feature type="domain" description="Solute-binding protein family 3/N-terminal" evidence="2">
    <location>
        <begin position="38"/>
        <end position="259"/>
    </location>
</feature>
<accession>A0ABP3UQF4</accession>
<dbReference type="Gene3D" id="3.40.190.10">
    <property type="entry name" value="Periplasmic binding protein-like II"/>
    <property type="match status" value="2"/>
</dbReference>
<dbReference type="PROSITE" id="PS51257">
    <property type="entry name" value="PROKAR_LIPOPROTEIN"/>
    <property type="match status" value="1"/>
</dbReference>
<comment type="caution">
    <text evidence="3">The sequence shown here is derived from an EMBL/GenBank/DDBJ whole genome shotgun (WGS) entry which is preliminary data.</text>
</comment>
<evidence type="ECO:0000313" key="3">
    <source>
        <dbReference type="EMBL" id="GAA0736182.1"/>
    </source>
</evidence>
<organism evidence="3 4">
    <name type="scientific">Clostridium oceanicum</name>
    <dbReference type="NCBI Taxonomy" id="1543"/>
    <lineage>
        <taxon>Bacteria</taxon>
        <taxon>Bacillati</taxon>
        <taxon>Bacillota</taxon>
        <taxon>Clostridia</taxon>
        <taxon>Eubacteriales</taxon>
        <taxon>Clostridiaceae</taxon>
        <taxon>Clostridium</taxon>
    </lineage>
</organism>
<dbReference type="PANTHER" id="PTHR30024">
    <property type="entry name" value="ALIPHATIC SULFONATES-BINDING PROTEIN-RELATED"/>
    <property type="match status" value="1"/>
</dbReference>
<dbReference type="EMBL" id="BAAACG010000006">
    <property type="protein sequence ID" value="GAA0736182.1"/>
    <property type="molecule type" value="Genomic_DNA"/>
</dbReference>
<protein>
    <submittedName>
        <fullName evidence="3">MetQ/NlpA family ABC transporter substrate-binding protein</fullName>
    </submittedName>
</protein>
<comment type="similarity">
    <text evidence="1">Belongs to the bacterial solute-binding protein SsuA/TauA family.</text>
</comment>
<sequence length="318" mass="35440">MKKKLFLPLLILIFSIALIGCSTTKKELKESTSKESQNLTIGVMPDLDSIPFVIAKNNGYFDDEGIKVNIKHFKSAVDRDSALQTNNLDGAISDMISVALLNEKKFNIKMTSKTDGSFKLISSKNSNIENTNNINNKTIGISKNTIIEYLTDKMTKSPNTNSNNIKKIAVSKIPTRLEMLKNNKLDMATLPEPLATVAVLDGGNALKDSNKSEINAGVLIFTEKSINSKEDSIKKLYKAYNKAVDYINTEKKEKYIDLVIKECGFPPTIKDSLALPKYTKATLPSKSEFEEVLKWSKSKKLIKTDLNFDDVTNNNLIK</sequence>
<evidence type="ECO:0000259" key="2">
    <source>
        <dbReference type="SMART" id="SM00062"/>
    </source>
</evidence>
<evidence type="ECO:0000256" key="1">
    <source>
        <dbReference type="ARBA" id="ARBA00010742"/>
    </source>
</evidence>
<keyword evidence="4" id="KW-1185">Reference proteome</keyword>
<name>A0ABP3UQF4_9CLOT</name>
<reference evidence="4" key="1">
    <citation type="journal article" date="2019" name="Int. J. Syst. Evol. Microbiol.">
        <title>The Global Catalogue of Microorganisms (GCM) 10K type strain sequencing project: providing services to taxonomists for standard genome sequencing and annotation.</title>
        <authorList>
            <consortium name="The Broad Institute Genomics Platform"/>
            <consortium name="The Broad Institute Genome Sequencing Center for Infectious Disease"/>
            <person name="Wu L."/>
            <person name="Ma J."/>
        </authorList>
    </citation>
    <scope>NUCLEOTIDE SEQUENCE [LARGE SCALE GENOMIC DNA]</scope>
    <source>
        <strain evidence="4">JCM 1407</strain>
    </source>
</reference>
<dbReference type="RefSeq" id="WP_343759620.1">
    <property type="nucleotide sequence ID" value="NZ_BAAACG010000006.1"/>
</dbReference>
<dbReference type="InterPro" id="IPR001638">
    <property type="entry name" value="Solute-binding_3/MltF_N"/>
</dbReference>
<dbReference type="InterPro" id="IPR015168">
    <property type="entry name" value="SsuA/THI5"/>
</dbReference>
<dbReference type="SUPFAM" id="SSF53850">
    <property type="entry name" value="Periplasmic binding protein-like II"/>
    <property type="match status" value="1"/>
</dbReference>
<evidence type="ECO:0000313" key="4">
    <source>
        <dbReference type="Proteomes" id="UP001501510"/>
    </source>
</evidence>